<dbReference type="PANTHER" id="PTHR42788">
    <property type="entry name" value="TAURINE IMPORT ATP-BINDING PROTEIN-RELATED"/>
    <property type="match status" value="1"/>
</dbReference>
<dbReference type="AlphaFoldDB" id="A0A1V9FJC4"/>
<feature type="domain" description="ABC transporter" evidence="4">
    <location>
        <begin position="12"/>
        <end position="246"/>
    </location>
</feature>
<keyword evidence="6" id="KW-1185">Reference proteome</keyword>
<dbReference type="Pfam" id="PF00005">
    <property type="entry name" value="ABC_tran"/>
    <property type="match status" value="1"/>
</dbReference>
<dbReference type="Gene3D" id="3.40.50.300">
    <property type="entry name" value="P-loop containing nucleotide triphosphate hydrolases"/>
    <property type="match status" value="1"/>
</dbReference>
<dbReference type="Proteomes" id="UP000192276">
    <property type="component" value="Unassembled WGS sequence"/>
</dbReference>
<evidence type="ECO:0000313" key="6">
    <source>
        <dbReference type="Proteomes" id="UP000192276"/>
    </source>
</evidence>
<dbReference type="InterPro" id="IPR050166">
    <property type="entry name" value="ABC_transporter_ATP-bind"/>
</dbReference>
<dbReference type="SUPFAM" id="SSF52540">
    <property type="entry name" value="P-loop containing nucleoside triphosphate hydrolases"/>
    <property type="match status" value="1"/>
</dbReference>
<dbReference type="PANTHER" id="PTHR42788:SF13">
    <property type="entry name" value="ALIPHATIC SULFONATES IMPORT ATP-BINDING PROTEIN SSUB"/>
    <property type="match status" value="1"/>
</dbReference>
<evidence type="ECO:0000313" key="5">
    <source>
        <dbReference type="EMBL" id="OQP58430.1"/>
    </source>
</evidence>
<proteinExistence type="predicted"/>
<accession>A0A1V9FJC4</accession>
<dbReference type="GO" id="GO:0016887">
    <property type="term" value="F:ATP hydrolysis activity"/>
    <property type="evidence" value="ECO:0007669"/>
    <property type="project" value="InterPro"/>
</dbReference>
<dbReference type="InterPro" id="IPR003439">
    <property type="entry name" value="ABC_transporter-like_ATP-bd"/>
</dbReference>
<name>A0A1V9FJC4_9BACT</name>
<evidence type="ECO:0000259" key="4">
    <source>
        <dbReference type="PROSITE" id="PS50893"/>
    </source>
</evidence>
<keyword evidence="3" id="KW-0067">ATP-binding</keyword>
<dbReference type="EMBL" id="LWBP01000188">
    <property type="protein sequence ID" value="OQP58430.1"/>
    <property type="molecule type" value="Genomic_DNA"/>
</dbReference>
<dbReference type="InterPro" id="IPR003593">
    <property type="entry name" value="AAA+_ATPase"/>
</dbReference>
<dbReference type="InterPro" id="IPR027417">
    <property type="entry name" value="P-loop_NTPase"/>
</dbReference>
<evidence type="ECO:0000256" key="3">
    <source>
        <dbReference type="ARBA" id="ARBA00022840"/>
    </source>
</evidence>
<sequence length="264" mass="29627">MMTQHTKEEAILQVSNVALTYDRPILRDINFCIRNIVRPGFSQGQVVTLIGRSGIGKTQLFKILSGLQQPTSGQVTIHDNQPVKAGDMGVIFQNYYLFEWRTVHQSLLLAAKKNKALAGKEKQTIDEYAEQFHLTEHLGLYPNQLSGGQRQRVSIMQQLLKGSNFILLDEPFSGLDVCMLDKAVELLLQVSLSDDLKTLIIVSHDIETSVAISDTVFILGTEPGMAGATIKKEIDLIDRDLAWQKGIKQEKRFLETIEEIKGYL</sequence>
<protein>
    <recommendedName>
        <fullName evidence="4">ABC transporter domain-containing protein</fullName>
    </recommendedName>
</protein>
<organism evidence="5 6">
    <name type="scientific">Niastella populi</name>
    <dbReference type="NCBI Taxonomy" id="550983"/>
    <lineage>
        <taxon>Bacteria</taxon>
        <taxon>Pseudomonadati</taxon>
        <taxon>Bacteroidota</taxon>
        <taxon>Chitinophagia</taxon>
        <taxon>Chitinophagales</taxon>
        <taxon>Chitinophagaceae</taxon>
        <taxon>Niastella</taxon>
    </lineage>
</organism>
<evidence type="ECO:0000256" key="2">
    <source>
        <dbReference type="ARBA" id="ARBA00022741"/>
    </source>
</evidence>
<keyword evidence="1" id="KW-0813">Transport</keyword>
<keyword evidence="2" id="KW-0547">Nucleotide-binding</keyword>
<dbReference type="STRING" id="550983.A4R26_02945"/>
<gene>
    <name evidence="5" type="ORF">A4R26_02945</name>
</gene>
<dbReference type="PROSITE" id="PS50893">
    <property type="entry name" value="ABC_TRANSPORTER_2"/>
    <property type="match status" value="1"/>
</dbReference>
<evidence type="ECO:0000256" key="1">
    <source>
        <dbReference type="ARBA" id="ARBA00022448"/>
    </source>
</evidence>
<reference evidence="6" key="1">
    <citation type="submission" date="2016-04" db="EMBL/GenBank/DDBJ databases">
        <authorList>
            <person name="Chen L."/>
            <person name="Zhuang W."/>
            <person name="Wang G."/>
        </authorList>
    </citation>
    <scope>NUCLEOTIDE SEQUENCE [LARGE SCALE GENOMIC DNA]</scope>
    <source>
        <strain evidence="6">208</strain>
    </source>
</reference>
<dbReference type="SMART" id="SM00382">
    <property type="entry name" value="AAA"/>
    <property type="match status" value="1"/>
</dbReference>
<comment type="caution">
    <text evidence="5">The sequence shown here is derived from an EMBL/GenBank/DDBJ whole genome shotgun (WGS) entry which is preliminary data.</text>
</comment>
<dbReference type="GO" id="GO:0005524">
    <property type="term" value="F:ATP binding"/>
    <property type="evidence" value="ECO:0007669"/>
    <property type="project" value="UniProtKB-KW"/>
</dbReference>